<keyword evidence="1" id="KW-0472">Membrane</keyword>
<dbReference type="AlphaFoldDB" id="A0A926DK77"/>
<dbReference type="Proteomes" id="UP000611762">
    <property type="component" value="Unassembled WGS sequence"/>
</dbReference>
<dbReference type="InterPro" id="IPR025480">
    <property type="entry name" value="DUF4330"/>
</dbReference>
<evidence type="ECO:0000256" key="1">
    <source>
        <dbReference type="SAM" id="Phobius"/>
    </source>
</evidence>
<organism evidence="2 3">
    <name type="scientific">Congzhengia minquanensis</name>
    <dbReference type="NCBI Taxonomy" id="2763657"/>
    <lineage>
        <taxon>Bacteria</taxon>
        <taxon>Bacillati</taxon>
        <taxon>Bacillota</taxon>
        <taxon>Clostridia</taxon>
        <taxon>Eubacteriales</taxon>
        <taxon>Oscillospiraceae</taxon>
        <taxon>Congzhengia</taxon>
    </lineage>
</organism>
<dbReference type="RefSeq" id="WP_249310781.1">
    <property type="nucleotide sequence ID" value="NZ_JACRSU010000001.1"/>
</dbReference>
<reference evidence="2" key="1">
    <citation type="submission" date="2020-08" db="EMBL/GenBank/DDBJ databases">
        <title>Genome public.</title>
        <authorList>
            <person name="Liu C."/>
            <person name="Sun Q."/>
        </authorList>
    </citation>
    <scope>NUCLEOTIDE SEQUENCE</scope>
    <source>
        <strain evidence="2">H8</strain>
    </source>
</reference>
<evidence type="ECO:0000313" key="2">
    <source>
        <dbReference type="EMBL" id="MBC8539578.1"/>
    </source>
</evidence>
<feature type="transmembrane region" description="Helical" evidence="1">
    <location>
        <begin position="12"/>
        <end position="33"/>
    </location>
</feature>
<gene>
    <name evidence="2" type="ORF">H8698_01130</name>
</gene>
<protein>
    <submittedName>
        <fullName evidence="2">DUF4330 family protein</fullName>
    </submittedName>
</protein>
<name>A0A926DK77_9FIRM</name>
<keyword evidence="3" id="KW-1185">Reference proteome</keyword>
<dbReference type="Pfam" id="PF14221">
    <property type="entry name" value="DUF4330"/>
    <property type="match status" value="1"/>
</dbReference>
<accession>A0A926DK77</accession>
<proteinExistence type="predicted"/>
<dbReference type="EMBL" id="JACRSU010000001">
    <property type="protein sequence ID" value="MBC8539578.1"/>
    <property type="molecule type" value="Genomic_DNA"/>
</dbReference>
<keyword evidence="1" id="KW-0812">Transmembrane</keyword>
<comment type="caution">
    <text evidence="2">The sequence shown here is derived from an EMBL/GenBank/DDBJ whole genome shotgun (WGS) entry which is preliminary data.</text>
</comment>
<keyword evidence="1" id="KW-1133">Transmembrane helix</keyword>
<sequence>MIMDKKGKLFGKVSIVDIFVILVIIIGIVGVFVTKVKLDNEKLLSDDSKMLIKTSAEKDKLEIKLKAKEVRDVTRDSIIVGDDVYLVANDKILGTVSRVESEPAMRDVVSDDGTVYTAPVPDRFDVTIVVDADGKRKDEGFYTDSNIHLLYGKEMEIKTSTIQTVPKVDEITVTKTSK</sequence>
<evidence type="ECO:0000313" key="3">
    <source>
        <dbReference type="Proteomes" id="UP000611762"/>
    </source>
</evidence>